<reference evidence="4" key="1">
    <citation type="submission" date="2022-03" db="EMBL/GenBank/DDBJ databases">
        <title>Complete genome sequence of Caldinitratiruptor microaerophilus.</title>
        <authorList>
            <person name="Mukaiyama R."/>
            <person name="Nishiyama T."/>
            <person name="Ueda K."/>
        </authorList>
    </citation>
    <scope>NUCLEOTIDE SEQUENCE</scope>
    <source>
        <strain evidence="4">JCM 16183</strain>
    </source>
</reference>
<dbReference type="PROSITE" id="PS50989">
    <property type="entry name" value="COA_CT_CTER"/>
    <property type="match status" value="1"/>
</dbReference>
<dbReference type="SUPFAM" id="SSF52096">
    <property type="entry name" value="ClpP/crotonase"/>
    <property type="match status" value="2"/>
</dbReference>
<dbReference type="PRINTS" id="PR01070">
    <property type="entry name" value="ACCCTRFRASEB"/>
</dbReference>
<accession>A0AA35CLV3</accession>
<dbReference type="GO" id="GO:0009317">
    <property type="term" value="C:acetyl-CoA carboxylase complex"/>
    <property type="evidence" value="ECO:0007669"/>
    <property type="project" value="InterPro"/>
</dbReference>
<dbReference type="GO" id="GO:0015977">
    <property type="term" value="P:carbon fixation"/>
    <property type="evidence" value="ECO:0007669"/>
    <property type="project" value="UniProtKB-ARBA"/>
</dbReference>
<feature type="domain" description="CoA carboxyltransferase C-terminal" evidence="3">
    <location>
        <begin position="263"/>
        <end position="497"/>
    </location>
</feature>
<dbReference type="FunFam" id="3.90.226.10:FF:000017">
    <property type="entry name" value="Propionyl-CoA carboxylase subunit beta 5"/>
    <property type="match status" value="1"/>
</dbReference>
<dbReference type="Gene3D" id="3.90.226.10">
    <property type="entry name" value="2-enoyl-CoA Hydratase, Chain A, domain 1"/>
    <property type="match status" value="2"/>
</dbReference>
<evidence type="ECO:0000313" key="5">
    <source>
        <dbReference type="Proteomes" id="UP001163687"/>
    </source>
</evidence>
<dbReference type="PROSITE" id="PS50980">
    <property type="entry name" value="COA_CT_NTER"/>
    <property type="match status" value="1"/>
</dbReference>
<dbReference type="PANTHER" id="PTHR43842">
    <property type="entry name" value="PROPIONYL-COA CARBOXYLASE BETA CHAIN"/>
    <property type="match status" value="1"/>
</dbReference>
<name>A0AA35CLV3_9FIRM</name>
<keyword evidence="5" id="KW-1185">Reference proteome</keyword>
<dbReference type="GO" id="GO:0004658">
    <property type="term" value="F:propionyl-CoA carboxylase activity"/>
    <property type="evidence" value="ECO:0007669"/>
    <property type="project" value="UniProtKB-ARBA"/>
</dbReference>
<dbReference type="FunFam" id="3.90.226.10:FF:000016">
    <property type="entry name" value="Propionyl-CoA carboxylase, beta subunit"/>
    <property type="match status" value="1"/>
</dbReference>
<dbReference type="InterPro" id="IPR034733">
    <property type="entry name" value="AcCoA_carboxyl_beta"/>
</dbReference>
<dbReference type="InterPro" id="IPR051047">
    <property type="entry name" value="AccD/PCCB"/>
</dbReference>
<evidence type="ECO:0000256" key="1">
    <source>
        <dbReference type="ARBA" id="ARBA00006102"/>
    </source>
</evidence>
<dbReference type="InterPro" id="IPR011762">
    <property type="entry name" value="COA_CT_N"/>
</dbReference>
<gene>
    <name evidence="4" type="ORF">caldi_18680</name>
</gene>
<protein>
    <submittedName>
        <fullName evidence="4">Methylmalonyl-CoA carboxyltransferase</fullName>
    </submittedName>
</protein>
<proteinExistence type="inferred from homology"/>
<sequence length="515" mass="55612">MSMQEKIRRLREETERLRQGGGEKAIQKRREQGKLTARERLELLFDPGTFTEIDLFVKHRGTEFGLDRKEIPADGVVTGWGLVDGRTVFAYSQDFTVQGGSLGEKHADKIVKVLEMALKAGAPFVGINDSGGARIQEGVDALNGYGKIFYRNTLASGVIPQLSVIMGPCAGGAVYSPGLTDFVFMVEGGSYMFITGPEVIKSVTGEDVTFEALGGAAAHMTRSGVAHFSAADEPSTLALVRRLLSFLPSNNMEDPPALDTGDPVDREESALADVVPVDPNKPYDVRDVIRPVLDGGDFFEVQPQWAMNMVVGFGRLGGRTVGIVANQPRVLAGTIDINASDKAARFIRFCDAFNIPLITFVDTPGYLPGTAQEHGGIIRHGAKLLYAYSEATVPKLTVVLRKAYGGAYLAMCSQSLGADFTVAWPTAEIAVMGADGAARILFKPSPDEGDPARALREWTAAYRERFNTPYMAAARGYVEAVIEPQATRPVLARALAALGTKRESRPARKHGNFPV</sequence>
<evidence type="ECO:0000259" key="2">
    <source>
        <dbReference type="PROSITE" id="PS50980"/>
    </source>
</evidence>
<dbReference type="GO" id="GO:0003989">
    <property type="term" value="F:acetyl-CoA carboxylase activity"/>
    <property type="evidence" value="ECO:0007669"/>
    <property type="project" value="InterPro"/>
</dbReference>
<dbReference type="PANTHER" id="PTHR43842:SF2">
    <property type="entry name" value="PROPIONYL-COA CARBOXYLASE BETA CHAIN, MITOCHONDRIAL"/>
    <property type="match status" value="1"/>
</dbReference>
<dbReference type="GO" id="GO:0006633">
    <property type="term" value="P:fatty acid biosynthetic process"/>
    <property type="evidence" value="ECO:0007669"/>
    <property type="project" value="InterPro"/>
</dbReference>
<dbReference type="AlphaFoldDB" id="A0AA35CLV3"/>
<organism evidence="4 5">
    <name type="scientific">Caldinitratiruptor microaerophilus</name>
    <dbReference type="NCBI Taxonomy" id="671077"/>
    <lineage>
        <taxon>Bacteria</taxon>
        <taxon>Bacillati</taxon>
        <taxon>Bacillota</taxon>
        <taxon>Clostridia</taxon>
        <taxon>Eubacteriales</taxon>
        <taxon>Symbiobacteriaceae</taxon>
        <taxon>Caldinitratiruptor</taxon>
    </lineage>
</organism>
<dbReference type="Proteomes" id="UP001163687">
    <property type="component" value="Chromosome"/>
</dbReference>
<dbReference type="RefSeq" id="WP_406568077.1">
    <property type="nucleotide sequence ID" value="NZ_AP025628.1"/>
</dbReference>
<dbReference type="InterPro" id="IPR000438">
    <property type="entry name" value="Acetyl_CoA_COase_Trfase_b_su"/>
</dbReference>
<dbReference type="KEGG" id="cmic:caldi_18680"/>
<dbReference type="EMBL" id="AP025628">
    <property type="protein sequence ID" value="BDG60778.1"/>
    <property type="molecule type" value="Genomic_DNA"/>
</dbReference>
<dbReference type="InterPro" id="IPR029045">
    <property type="entry name" value="ClpP/crotonase-like_dom_sf"/>
</dbReference>
<dbReference type="Pfam" id="PF01039">
    <property type="entry name" value="Carboxyl_trans"/>
    <property type="match status" value="1"/>
</dbReference>
<feature type="domain" description="CoA carboxyltransferase N-terminal" evidence="2">
    <location>
        <begin position="1"/>
        <end position="259"/>
    </location>
</feature>
<evidence type="ECO:0000259" key="3">
    <source>
        <dbReference type="PROSITE" id="PS50989"/>
    </source>
</evidence>
<evidence type="ECO:0000313" key="4">
    <source>
        <dbReference type="EMBL" id="BDG60778.1"/>
    </source>
</evidence>
<dbReference type="InterPro" id="IPR011763">
    <property type="entry name" value="COA_CT_C"/>
</dbReference>
<comment type="similarity">
    <text evidence="1">Belongs to the AccD/PCCB family.</text>
</comment>